<sequence length="137" mass="15358">MFVVESANVIFAERKEVEFSISKKMFQGGPKITNSGAYYHMDWGLGTPLRTVGAAYVGRSFEAPSCAPPQYVYRDNITRPWLPPSVIEIGRGNIDNIYACNSAYGPINPWDNLPPDRAPCKRPENDGIGSTNWRKWC</sequence>
<protein>
    <submittedName>
        <fullName evidence="1">Uncharacterized protein</fullName>
    </submittedName>
</protein>
<proteinExistence type="predicted"/>
<name>A0AA96IYM7_9VIRU</name>
<dbReference type="EMBL" id="OR343188">
    <property type="protein sequence ID" value="WNL49664.1"/>
    <property type="molecule type" value="Genomic_DNA"/>
</dbReference>
<gene>
    <name evidence="1" type="ORF">MarFTMF_148</name>
</gene>
<evidence type="ECO:0000313" key="1">
    <source>
        <dbReference type="EMBL" id="WNL49664.1"/>
    </source>
</evidence>
<accession>A0AA96IYM7</accession>
<reference evidence="1" key="1">
    <citation type="submission" date="2023-07" db="EMBL/GenBank/DDBJ databases">
        <authorList>
            <person name="Xia Y."/>
        </authorList>
    </citation>
    <scope>NUCLEOTIDE SEQUENCE</scope>
    <source>
        <strain evidence="1">F</strain>
    </source>
</reference>
<organism evidence="1">
    <name type="scientific">Marseillevirus sp</name>
    <dbReference type="NCBI Taxonomy" id="2809551"/>
    <lineage>
        <taxon>Viruses</taxon>
        <taxon>Varidnaviria</taxon>
        <taxon>Bamfordvirae</taxon>
        <taxon>Nucleocytoviricota</taxon>
        <taxon>Megaviricetes</taxon>
        <taxon>Pimascovirales</taxon>
        <taxon>Pimascovirales incertae sedis</taxon>
        <taxon>Marseilleviridae</taxon>
        <taxon>Marseillevirus</taxon>
    </lineage>
</organism>